<protein>
    <submittedName>
        <fullName evidence="2">FMN phosphatase YigB, HAD superfamily</fullName>
    </submittedName>
</protein>
<proteinExistence type="predicted"/>
<dbReference type="InterPro" id="IPR036412">
    <property type="entry name" value="HAD-like_sf"/>
</dbReference>
<evidence type="ECO:0000313" key="3">
    <source>
        <dbReference type="Proteomes" id="UP000183047"/>
    </source>
</evidence>
<dbReference type="Pfam" id="PF13419">
    <property type="entry name" value="HAD_2"/>
    <property type="match status" value="1"/>
</dbReference>
<dbReference type="GO" id="GO:0016787">
    <property type="term" value="F:hydrolase activity"/>
    <property type="evidence" value="ECO:0007669"/>
    <property type="project" value="UniProtKB-KW"/>
</dbReference>
<dbReference type="InterPro" id="IPR041492">
    <property type="entry name" value="HAD_2"/>
</dbReference>
<dbReference type="SUPFAM" id="SSF56784">
    <property type="entry name" value="HAD-like"/>
    <property type="match status" value="1"/>
</dbReference>
<dbReference type="InterPro" id="IPR023198">
    <property type="entry name" value="PGP-like_dom2"/>
</dbReference>
<dbReference type="Gene3D" id="3.40.50.1000">
    <property type="entry name" value="HAD superfamily/HAD-like"/>
    <property type="match status" value="1"/>
</dbReference>
<dbReference type="PANTHER" id="PTHR43316">
    <property type="entry name" value="HYDROLASE, HALOACID DELAHOGENASE-RELATED"/>
    <property type="match status" value="1"/>
</dbReference>
<dbReference type="RefSeq" id="WP_026668214.1">
    <property type="nucleotide sequence ID" value="NZ_FMUR01000008.1"/>
</dbReference>
<evidence type="ECO:0000313" key="2">
    <source>
        <dbReference type="EMBL" id="SCY13548.1"/>
    </source>
</evidence>
<dbReference type="InterPro" id="IPR023214">
    <property type="entry name" value="HAD_sf"/>
</dbReference>
<keyword evidence="1" id="KW-0378">Hydrolase</keyword>
<dbReference type="EMBL" id="FMUR01000008">
    <property type="protein sequence ID" value="SCY13548.1"/>
    <property type="molecule type" value="Genomic_DNA"/>
</dbReference>
<dbReference type="Gene3D" id="1.10.150.240">
    <property type="entry name" value="Putative phosphatase, domain 2"/>
    <property type="match status" value="1"/>
</dbReference>
<dbReference type="SFLD" id="SFLDG01129">
    <property type="entry name" value="C1.5:_HAD__Beta-PGM__Phosphata"/>
    <property type="match status" value="1"/>
</dbReference>
<gene>
    <name evidence="2" type="ORF">SAMN02910451_01508</name>
</gene>
<dbReference type="AlphaFoldDB" id="A0A1G5DGH0"/>
<sequence length="223" mass="25347">MIKNIIFDAYGTLISTGTGSVDATKAIFSKYDLAEDADEIYKKWKKIHRENIFSLEEFITEEEIFVKDLEKMFELYGITGDPKTAIKPMLDSLVDRKLFEETESVIDKLSENYIIAIGSTTDTAPLLHNIEGTSLERINPIFTSEILRCYKPNVKFYSEILHRTKWKAEECLFVGDSLDDDVIGPMKEGMAVVLIDRKKQYASVPEGAKRIKSLTELCGIIND</sequence>
<name>A0A1G5DGH0_9FIRM</name>
<organism evidence="2 3">
    <name type="scientific">Butyrivibrio hungatei</name>
    <dbReference type="NCBI Taxonomy" id="185008"/>
    <lineage>
        <taxon>Bacteria</taxon>
        <taxon>Bacillati</taxon>
        <taxon>Bacillota</taxon>
        <taxon>Clostridia</taxon>
        <taxon>Lachnospirales</taxon>
        <taxon>Lachnospiraceae</taxon>
        <taxon>Butyrivibrio</taxon>
    </lineage>
</organism>
<dbReference type="OrthoDB" id="9794086at2"/>
<accession>A0A1G5DGH0</accession>
<dbReference type="InterPro" id="IPR051540">
    <property type="entry name" value="S-2-haloacid_dehalogenase"/>
</dbReference>
<keyword evidence="3" id="KW-1185">Reference proteome</keyword>
<evidence type="ECO:0000256" key="1">
    <source>
        <dbReference type="ARBA" id="ARBA00022801"/>
    </source>
</evidence>
<dbReference type="SFLD" id="SFLDS00003">
    <property type="entry name" value="Haloacid_Dehalogenase"/>
    <property type="match status" value="1"/>
</dbReference>
<dbReference type="Proteomes" id="UP000183047">
    <property type="component" value="Unassembled WGS sequence"/>
</dbReference>
<reference evidence="3" key="1">
    <citation type="submission" date="2016-10" db="EMBL/GenBank/DDBJ databases">
        <authorList>
            <person name="Varghese N."/>
            <person name="Submissions S."/>
        </authorList>
    </citation>
    <scope>NUCLEOTIDE SEQUENCE [LARGE SCALE GENOMIC DNA]</scope>
    <source>
        <strain evidence="3">XBD2006</strain>
    </source>
</reference>